<keyword evidence="2" id="KW-0813">Transport</keyword>
<feature type="region of interest" description="Disordered" evidence="6">
    <location>
        <begin position="44"/>
        <end position="64"/>
    </location>
</feature>
<feature type="transmembrane region" description="Helical" evidence="7">
    <location>
        <begin position="582"/>
        <end position="601"/>
    </location>
</feature>
<feature type="transmembrane region" description="Helical" evidence="7">
    <location>
        <begin position="679"/>
        <end position="701"/>
    </location>
</feature>
<evidence type="ECO:0000256" key="2">
    <source>
        <dbReference type="ARBA" id="ARBA00022448"/>
    </source>
</evidence>
<dbReference type="CDD" id="cd17328">
    <property type="entry name" value="MFS_spinster_like"/>
    <property type="match status" value="1"/>
</dbReference>
<evidence type="ECO:0000256" key="5">
    <source>
        <dbReference type="ARBA" id="ARBA00023136"/>
    </source>
</evidence>
<dbReference type="GO" id="GO:0016020">
    <property type="term" value="C:membrane"/>
    <property type="evidence" value="ECO:0007669"/>
    <property type="project" value="UniProtKB-SubCell"/>
</dbReference>
<feature type="region of interest" description="Disordered" evidence="6">
    <location>
        <begin position="85"/>
        <end position="116"/>
    </location>
</feature>
<dbReference type="EMBL" id="CP029479">
    <property type="protein sequence ID" value="AWM77465.1"/>
    <property type="molecule type" value="Genomic_DNA"/>
</dbReference>
<dbReference type="Pfam" id="PF07690">
    <property type="entry name" value="MFS_1"/>
    <property type="match status" value="1"/>
</dbReference>
<name>A0A2Z3HRQ0_9CAUL</name>
<evidence type="ECO:0000256" key="3">
    <source>
        <dbReference type="ARBA" id="ARBA00022692"/>
    </source>
</evidence>
<sequence length="720" mass="76779">METATLGAQPFRASNRVLGVLPQPLRPTWRPQIKTVQRRPSFLVVGSPEAPKGPGQGAAASQDPDIPKEVVQMHGVLQGMEQHDSAVREARDGDKPEEAAVPDGVLDGAQGADPQRKVDADHHLVVDRVVGWPAPTSQEVEIDRGGNPNEACKGPDGHYRAQRTVGLVDCHGVETFSFLGGYRKAWPNPFLKKDWGRRGARRGSCVWTKPLARFRYWKQPFRAPSGLLQRVSVLGLHSARAGGARSGRARWKDTGHSAPEASNLRVTNTLRGGDGMGPGAETGGAAGNGVETATKGAFGFLVFMMVLNILNILDRQLLPTFGPEIKADLGLSNGQFGLLTGIMFTLLYGILSPFMGLVADAVHRPRFAAFGVGLWSLLTAASGLAKGFVSLAIPRVMIGVGESTLTPTALSMISDRFPSRQLGFASGFYYAGVPLGSGLAYLVAASLGPVIGWRNCFLMIGALGLILAVWMATFRETRPPSPHAGQGALKAVKGMLGLLPELRAALKRSPALLLTILGGIGVHLSVGAAQFDTIWWKEELKLETGPLFLKVALMYATVGVAGNILGGALGDWWLKKTGQGRSMLIVIILIAMAPLQFLYRLTDHDGLIFWLGIGSGIFQLAAMYGGAYSTIQELAPSRVRATAVALFIMGVNVVGLGVSTTVGGFMIDAFAAAGRDRPITDMMLVMTAASLIAVPAFYVAARRFSGDRDALWRYERGEGS</sequence>
<feature type="transmembrane region" description="Helical" evidence="7">
    <location>
        <begin position="643"/>
        <end position="667"/>
    </location>
</feature>
<evidence type="ECO:0000313" key="9">
    <source>
        <dbReference type="EMBL" id="AWM77465.1"/>
    </source>
</evidence>
<dbReference type="PANTHER" id="PTHR23505">
    <property type="entry name" value="SPINSTER"/>
    <property type="match status" value="1"/>
</dbReference>
<keyword evidence="3 7" id="KW-0812">Transmembrane</keyword>
<feature type="domain" description="Major facilitator superfamily (MFS) profile" evidence="8">
    <location>
        <begin position="300"/>
        <end position="705"/>
    </location>
</feature>
<dbReference type="InterPro" id="IPR020846">
    <property type="entry name" value="MFS_dom"/>
</dbReference>
<feature type="transmembrane region" description="Helical" evidence="7">
    <location>
        <begin position="422"/>
        <end position="444"/>
    </location>
</feature>
<feature type="transmembrane region" description="Helical" evidence="7">
    <location>
        <begin position="551"/>
        <end position="570"/>
    </location>
</feature>
<dbReference type="KEGG" id="phb:HYN04_06620"/>
<dbReference type="SUPFAM" id="SSF103473">
    <property type="entry name" value="MFS general substrate transporter"/>
    <property type="match status" value="1"/>
</dbReference>
<dbReference type="InterPro" id="IPR011701">
    <property type="entry name" value="MFS"/>
</dbReference>
<organism evidence="9 10">
    <name type="scientific">Phenylobacterium parvum</name>
    <dbReference type="NCBI Taxonomy" id="2201350"/>
    <lineage>
        <taxon>Bacteria</taxon>
        <taxon>Pseudomonadati</taxon>
        <taxon>Pseudomonadota</taxon>
        <taxon>Alphaproteobacteria</taxon>
        <taxon>Caulobacterales</taxon>
        <taxon>Caulobacteraceae</taxon>
        <taxon>Phenylobacterium</taxon>
    </lineage>
</organism>
<feature type="transmembrane region" description="Helical" evidence="7">
    <location>
        <begin position="607"/>
        <end position="631"/>
    </location>
</feature>
<feature type="transmembrane region" description="Helical" evidence="7">
    <location>
        <begin position="334"/>
        <end position="355"/>
    </location>
</feature>
<protein>
    <recommendedName>
        <fullName evidence="8">Major facilitator superfamily (MFS) profile domain-containing protein</fullName>
    </recommendedName>
</protein>
<reference evidence="10" key="1">
    <citation type="submission" date="2018-05" db="EMBL/GenBank/DDBJ databases">
        <title>Genome sequencing of Phenylobacterium sp. HYN0004.</title>
        <authorList>
            <person name="Yi H."/>
            <person name="Baek C."/>
        </authorList>
    </citation>
    <scope>NUCLEOTIDE SEQUENCE [LARGE SCALE GENOMIC DNA]</scope>
    <source>
        <strain evidence="10">HYN0004</strain>
    </source>
</reference>
<evidence type="ECO:0000313" key="10">
    <source>
        <dbReference type="Proteomes" id="UP000247763"/>
    </source>
</evidence>
<evidence type="ECO:0000256" key="1">
    <source>
        <dbReference type="ARBA" id="ARBA00004141"/>
    </source>
</evidence>
<dbReference type="GO" id="GO:0022857">
    <property type="term" value="F:transmembrane transporter activity"/>
    <property type="evidence" value="ECO:0007669"/>
    <property type="project" value="InterPro"/>
</dbReference>
<evidence type="ECO:0000259" key="8">
    <source>
        <dbReference type="PROSITE" id="PS50850"/>
    </source>
</evidence>
<accession>A0A2Z3HRQ0</accession>
<dbReference type="PANTHER" id="PTHR23505:SF79">
    <property type="entry name" value="PROTEIN SPINSTER"/>
    <property type="match status" value="1"/>
</dbReference>
<dbReference type="OrthoDB" id="7497327at2"/>
<keyword evidence="5 7" id="KW-0472">Membrane</keyword>
<dbReference type="Gene3D" id="1.20.1250.20">
    <property type="entry name" value="MFS general substrate transporter like domains"/>
    <property type="match status" value="2"/>
</dbReference>
<dbReference type="AlphaFoldDB" id="A0A2Z3HRQ0"/>
<proteinExistence type="predicted"/>
<comment type="subcellular location">
    <subcellularLocation>
        <location evidence="1">Membrane</location>
        <topology evidence="1">Multi-pass membrane protein</topology>
    </subcellularLocation>
</comment>
<evidence type="ECO:0000256" key="4">
    <source>
        <dbReference type="ARBA" id="ARBA00022989"/>
    </source>
</evidence>
<keyword evidence="10" id="KW-1185">Reference proteome</keyword>
<dbReference type="InterPro" id="IPR036259">
    <property type="entry name" value="MFS_trans_sf"/>
</dbReference>
<feature type="transmembrane region" description="Helical" evidence="7">
    <location>
        <begin position="296"/>
        <end position="313"/>
    </location>
</feature>
<feature type="compositionally biased region" description="Basic and acidic residues" evidence="6">
    <location>
        <begin position="85"/>
        <end position="98"/>
    </location>
</feature>
<feature type="transmembrane region" description="Helical" evidence="7">
    <location>
        <begin position="367"/>
        <end position="389"/>
    </location>
</feature>
<gene>
    <name evidence="9" type="ORF">HYN04_06620</name>
</gene>
<keyword evidence="4 7" id="KW-1133">Transmembrane helix</keyword>
<dbReference type="Proteomes" id="UP000247763">
    <property type="component" value="Chromosome"/>
</dbReference>
<evidence type="ECO:0000256" key="7">
    <source>
        <dbReference type="SAM" id="Phobius"/>
    </source>
</evidence>
<evidence type="ECO:0000256" key="6">
    <source>
        <dbReference type="SAM" id="MobiDB-lite"/>
    </source>
</evidence>
<dbReference type="InterPro" id="IPR044770">
    <property type="entry name" value="MFS_spinster-like"/>
</dbReference>
<dbReference type="PROSITE" id="PS50850">
    <property type="entry name" value="MFS"/>
    <property type="match status" value="1"/>
</dbReference>
<feature type="transmembrane region" description="Helical" evidence="7">
    <location>
        <begin position="450"/>
        <end position="472"/>
    </location>
</feature>